<feature type="non-terminal residue" evidence="2">
    <location>
        <position position="1"/>
    </location>
</feature>
<evidence type="ECO:0000256" key="1">
    <source>
        <dbReference type="SAM" id="Phobius"/>
    </source>
</evidence>
<name>A0A135V6M4_9PEZI</name>
<dbReference type="EMBL" id="JFFI01000314">
    <property type="protein sequence ID" value="KXH68363.1"/>
    <property type="molecule type" value="Genomic_DNA"/>
</dbReference>
<keyword evidence="1" id="KW-1133">Transmembrane helix</keyword>
<gene>
    <name evidence="2" type="ORF">CSAL01_12967</name>
</gene>
<dbReference type="STRING" id="1209931.A0A135V6M4"/>
<proteinExistence type="predicted"/>
<keyword evidence="3" id="KW-1185">Reference proteome</keyword>
<keyword evidence="1" id="KW-0812">Transmembrane</keyword>
<reference evidence="2 3" key="1">
    <citation type="submission" date="2014-02" db="EMBL/GenBank/DDBJ databases">
        <title>The genome sequence of Colletotrichum salicis CBS 607.94.</title>
        <authorList>
            <person name="Baroncelli R."/>
            <person name="Thon M.R."/>
        </authorList>
    </citation>
    <scope>NUCLEOTIDE SEQUENCE [LARGE SCALE GENOMIC DNA]</scope>
    <source>
        <strain evidence="2 3">CBS 607.94</strain>
    </source>
</reference>
<dbReference type="OrthoDB" id="5428495at2759"/>
<sequence length="102" mass="11765">RRIEDAAILASLIQENRGSLAQDAEPIFQKYSQMREKRAKEVVKFSFRFILLHGAFLPYGIGSLLRWLIYAFLPGGAWLWFLEFLYGFQPTVPQLNSVSPKT</sequence>
<protein>
    <submittedName>
        <fullName evidence="2">Uncharacterized protein</fullName>
    </submittedName>
</protein>
<keyword evidence="1" id="KW-0472">Membrane</keyword>
<organism evidence="2 3">
    <name type="scientific">Colletotrichum salicis</name>
    <dbReference type="NCBI Taxonomy" id="1209931"/>
    <lineage>
        <taxon>Eukaryota</taxon>
        <taxon>Fungi</taxon>
        <taxon>Dikarya</taxon>
        <taxon>Ascomycota</taxon>
        <taxon>Pezizomycotina</taxon>
        <taxon>Sordariomycetes</taxon>
        <taxon>Hypocreomycetidae</taxon>
        <taxon>Glomerellales</taxon>
        <taxon>Glomerellaceae</taxon>
        <taxon>Colletotrichum</taxon>
        <taxon>Colletotrichum acutatum species complex</taxon>
    </lineage>
</organism>
<dbReference type="AlphaFoldDB" id="A0A135V6M4"/>
<evidence type="ECO:0000313" key="3">
    <source>
        <dbReference type="Proteomes" id="UP000070121"/>
    </source>
</evidence>
<evidence type="ECO:0000313" key="2">
    <source>
        <dbReference type="EMBL" id="KXH68363.1"/>
    </source>
</evidence>
<dbReference type="Proteomes" id="UP000070121">
    <property type="component" value="Unassembled WGS sequence"/>
</dbReference>
<feature type="transmembrane region" description="Helical" evidence="1">
    <location>
        <begin position="42"/>
        <end position="61"/>
    </location>
</feature>
<comment type="caution">
    <text evidence="2">The sequence shown here is derived from an EMBL/GenBank/DDBJ whole genome shotgun (WGS) entry which is preliminary data.</text>
</comment>
<accession>A0A135V6M4</accession>